<dbReference type="Pfam" id="PF13091">
    <property type="entry name" value="PLDc_2"/>
    <property type="match status" value="1"/>
</dbReference>
<keyword evidence="3" id="KW-0677">Repeat</keyword>
<dbReference type="GO" id="GO:0009395">
    <property type="term" value="P:phospholipid catabolic process"/>
    <property type="evidence" value="ECO:0007669"/>
    <property type="project" value="TreeGrafter"/>
</dbReference>
<keyword evidence="4" id="KW-0378">Hydrolase</keyword>
<dbReference type="PANTHER" id="PTHR18896">
    <property type="entry name" value="PHOSPHOLIPASE D"/>
    <property type="match status" value="1"/>
</dbReference>
<dbReference type="PIRSF" id="PIRSF009376">
    <property type="entry name" value="Phospholipase_D_euk"/>
    <property type="match status" value="1"/>
</dbReference>
<comment type="catalytic activity">
    <reaction evidence="1">
        <text>a 1,2-diacyl-sn-glycero-3-phosphocholine + H2O = a 1,2-diacyl-sn-glycero-3-phosphate + choline + H(+)</text>
        <dbReference type="Rhea" id="RHEA:14445"/>
        <dbReference type="ChEBI" id="CHEBI:15354"/>
        <dbReference type="ChEBI" id="CHEBI:15377"/>
        <dbReference type="ChEBI" id="CHEBI:15378"/>
        <dbReference type="ChEBI" id="CHEBI:57643"/>
        <dbReference type="ChEBI" id="CHEBI:58608"/>
        <dbReference type="EC" id="3.1.4.4"/>
    </reaction>
</comment>
<dbReference type="GO" id="GO:0035556">
    <property type="term" value="P:intracellular signal transduction"/>
    <property type="evidence" value="ECO:0007669"/>
    <property type="project" value="InterPro"/>
</dbReference>
<evidence type="ECO:0000256" key="5">
    <source>
        <dbReference type="ARBA" id="ARBA00022963"/>
    </source>
</evidence>
<dbReference type="EC" id="3.1.4.4" evidence="2"/>
<feature type="domain" description="PLD phosphodiesterase" evidence="8">
    <location>
        <begin position="149"/>
        <end position="176"/>
    </location>
</feature>
<dbReference type="SUPFAM" id="SSF56024">
    <property type="entry name" value="Phospholipase D/nuclease"/>
    <property type="match status" value="2"/>
</dbReference>
<evidence type="ECO:0000256" key="7">
    <source>
        <dbReference type="SAM" id="MobiDB-lite"/>
    </source>
</evidence>
<proteinExistence type="predicted"/>
<dbReference type="GO" id="GO:0004630">
    <property type="term" value="F:phospholipase D activity"/>
    <property type="evidence" value="ECO:0007669"/>
    <property type="project" value="UniProtKB-EC"/>
</dbReference>
<reference evidence="9 10" key="2">
    <citation type="submission" date="2017-10" db="EMBL/GenBank/DDBJ databases">
        <title>Genome analyses suggest a sexual origin of heterokaryosis in a supposedly ancient asexual fungus.</title>
        <authorList>
            <person name="Corradi N."/>
            <person name="Sedzielewska K."/>
            <person name="Noel J."/>
            <person name="Charron P."/>
            <person name="Farinelli L."/>
            <person name="Marton T."/>
            <person name="Kruger M."/>
            <person name="Pelin A."/>
            <person name="Brachmann A."/>
            <person name="Corradi N."/>
        </authorList>
    </citation>
    <scope>NUCLEOTIDE SEQUENCE [LARGE SCALE GENOMIC DNA]</scope>
    <source>
        <strain evidence="9 10">A1</strain>
    </source>
</reference>
<dbReference type="InterPro" id="IPR025202">
    <property type="entry name" value="PLD-like_dom"/>
</dbReference>
<feature type="domain" description="PLD phosphodiesterase" evidence="8">
    <location>
        <begin position="536"/>
        <end position="563"/>
    </location>
</feature>
<dbReference type="Pfam" id="PF00614">
    <property type="entry name" value="PLDc"/>
    <property type="match status" value="1"/>
</dbReference>
<organism evidence="9 10">
    <name type="scientific">Rhizophagus irregularis</name>
    <dbReference type="NCBI Taxonomy" id="588596"/>
    <lineage>
        <taxon>Eukaryota</taxon>
        <taxon>Fungi</taxon>
        <taxon>Fungi incertae sedis</taxon>
        <taxon>Mucoromycota</taxon>
        <taxon>Glomeromycotina</taxon>
        <taxon>Glomeromycetes</taxon>
        <taxon>Glomerales</taxon>
        <taxon>Glomeraceae</taxon>
        <taxon>Rhizophagus</taxon>
    </lineage>
</organism>
<dbReference type="GO" id="GO:0006654">
    <property type="term" value="P:phosphatidic acid biosynthetic process"/>
    <property type="evidence" value="ECO:0007669"/>
    <property type="project" value="InterPro"/>
</dbReference>
<comment type="caution">
    <text evidence="9">The sequence shown here is derived from an EMBL/GenBank/DDBJ whole genome shotgun (WGS) entry which is preliminary data.</text>
</comment>
<dbReference type="InterPro" id="IPR001736">
    <property type="entry name" value="PLipase_D/transphosphatidylase"/>
</dbReference>
<evidence type="ECO:0000313" key="10">
    <source>
        <dbReference type="Proteomes" id="UP000232688"/>
    </source>
</evidence>
<evidence type="ECO:0000313" key="9">
    <source>
        <dbReference type="EMBL" id="PKC70587.1"/>
    </source>
</evidence>
<gene>
    <name evidence="9" type="ORF">RhiirA1_500723</name>
</gene>
<dbReference type="SMART" id="SM00155">
    <property type="entry name" value="PLDc"/>
    <property type="match status" value="2"/>
</dbReference>
<accession>A0A2N0S4Y9</accession>
<dbReference type="InterPro" id="IPR015679">
    <property type="entry name" value="PLipase_D_fam"/>
</dbReference>
<dbReference type="InterPro" id="IPR016555">
    <property type="entry name" value="PLipase_D_euk"/>
</dbReference>
<evidence type="ECO:0000259" key="8">
    <source>
        <dbReference type="PROSITE" id="PS50035"/>
    </source>
</evidence>
<evidence type="ECO:0000256" key="1">
    <source>
        <dbReference type="ARBA" id="ARBA00000798"/>
    </source>
</evidence>
<dbReference type="VEuPathDB" id="FungiDB:FUN_019760"/>
<reference evidence="9 10" key="1">
    <citation type="submission" date="2017-10" db="EMBL/GenBank/DDBJ databases">
        <title>Extensive intraspecific genome diversity in a model arbuscular mycorrhizal fungus.</title>
        <authorList>
            <person name="Chen E.C.H."/>
            <person name="Morin E."/>
            <person name="Baudet D."/>
            <person name="Noel J."/>
            <person name="Ndikumana S."/>
            <person name="Charron P."/>
            <person name="St-Onge C."/>
            <person name="Giorgi J."/>
            <person name="Grigoriev I.V."/>
            <person name="Roux C."/>
            <person name="Martin F.M."/>
            <person name="Corradi N."/>
        </authorList>
    </citation>
    <scope>NUCLEOTIDE SEQUENCE [LARGE SCALE GENOMIC DNA]</scope>
    <source>
        <strain evidence="9 10">A1</strain>
    </source>
</reference>
<dbReference type="Gene3D" id="3.30.870.10">
    <property type="entry name" value="Endonuclease Chain A"/>
    <property type="match status" value="2"/>
</dbReference>
<dbReference type="AlphaFoldDB" id="A0A2N0S4Y9"/>
<evidence type="ECO:0000256" key="4">
    <source>
        <dbReference type="ARBA" id="ARBA00022801"/>
    </source>
</evidence>
<dbReference type="CDD" id="cd09141">
    <property type="entry name" value="PLDc_vPLD1_2_yPLD_like_2"/>
    <property type="match status" value="1"/>
</dbReference>
<name>A0A2N0S4Y9_9GLOM</name>
<evidence type="ECO:0000256" key="6">
    <source>
        <dbReference type="ARBA" id="ARBA00023098"/>
    </source>
</evidence>
<sequence>MKGDNRTLSEFLESIEKVKRSSPWVRQHRFDSYAPIRENAKVKWYVDGKNYFFAVSQAIMAAKLEIYIEDWWLSPELYLRRPPSKNEKYRLDNLLKKKAEEGVMIYIIVYKEVKLALTLDSWHTKTCLQHLHPNIRVQRHPDHGPDGTVFWAHHEKMLIIDCKIAFIGGLDLCFGRYDTHQHELVDFDPHSDNPSIWPGQDYSNPRVKDFNNVSDYNAEIVDKSRVPRMPWHDVSIGVVGHPARDIARHFIQRWNFIKEEKAFERESIPFLMPKGEYVSTRDESKFFGTCNIQLLRSSASWSSGIELENSIYNAYCHLIRSSEHFIYIENQFFITASEKDPDHEIKNRIGEFIVERIKKAHENNEKFRIIVVMPLLPAFEADLHSKDAGTIRMIMHWQYLSISRGGKSILEKISEAGINPENYISFFALRGHGKIRHSENRDKKTSNSTDGNDGSQNVNNVINGSKDSINNSGKTSSIENNKSQEVRQSHPSETTVDSFSDERPQYISNVNERIGGEPVLPDSIKQMDPKHIFVTEEIYIHSKLMIVDDRFVICGSANLNDRSQLGNRDSEIAIIVEDKETIDTFMNGKKYKASKFAYTLRSNLFKEHLGLLETQDHSTMTESSTSLLDAQTNEIKKCSTEELVFMDPLSDEFYNYWSQIAQNNTETYRSLFRCVPDDNVADWEQYKEFVPDPTKMFIGHVANPNASVEEIKRKLSNIRGHLVQFPTQFLKNEHLMGGMISNAVEIFT</sequence>
<keyword evidence="6" id="KW-0443">Lipid metabolism</keyword>
<dbReference type="VEuPathDB" id="FungiDB:RhiirFUN_018657"/>
<feature type="compositionally biased region" description="Basic and acidic residues" evidence="7">
    <location>
        <begin position="436"/>
        <end position="445"/>
    </location>
</feature>
<feature type="region of interest" description="Disordered" evidence="7">
    <location>
        <begin position="435"/>
        <end position="503"/>
    </location>
</feature>
<dbReference type="PROSITE" id="PS50035">
    <property type="entry name" value="PLD"/>
    <property type="match status" value="2"/>
</dbReference>
<feature type="compositionally biased region" description="Polar residues" evidence="7">
    <location>
        <begin position="446"/>
        <end position="481"/>
    </location>
</feature>
<dbReference type="Proteomes" id="UP000232688">
    <property type="component" value="Unassembled WGS sequence"/>
</dbReference>
<dbReference type="CDD" id="cd09138">
    <property type="entry name" value="PLDc_vPLD1_2_yPLD_like_1"/>
    <property type="match status" value="1"/>
</dbReference>
<dbReference type="EMBL" id="LLXH01000212">
    <property type="protein sequence ID" value="PKC70587.1"/>
    <property type="molecule type" value="Genomic_DNA"/>
</dbReference>
<evidence type="ECO:0000256" key="3">
    <source>
        <dbReference type="ARBA" id="ARBA00022737"/>
    </source>
</evidence>
<protein>
    <recommendedName>
        <fullName evidence="2">phospholipase D</fullName>
        <ecNumber evidence="2">3.1.4.4</ecNumber>
    </recommendedName>
</protein>
<keyword evidence="5" id="KW-0442">Lipid degradation</keyword>
<dbReference type="VEuPathDB" id="FungiDB:RhiirA1_500723"/>
<evidence type="ECO:0000256" key="2">
    <source>
        <dbReference type="ARBA" id="ARBA00012027"/>
    </source>
</evidence>
<dbReference type="PANTHER" id="PTHR18896:SF76">
    <property type="entry name" value="PHOSPHOLIPASE"/>
    <property type="match status" value="1"/>
</dbReference>